<keyword evidence="3" id="KW-0964">Secreted</keyword>
<name>A0A1D7TU17_9LACO</name>
<keyword evidence="12" id="KW-0812">Transmembrane</keyword>
<feature type="region of interest" description="Disordered" evidence="11">
    <location>
        <begin position="101"/>
        <end position="129"/>
    </location>
</feature>
<sequence length="1544" mass="165427">MEKLLGEKRRYKLYKAKSKWVVSAIITISGVTFLVTSPVSNAQADTVNGSESVKTEATQASSSSVQNNATAQTTVTTNSNSSNNVSNVQTDTVKEVATSNVDSVASQNQATTAQQAKTTADTADQTVPPTTYKDHVKGNVQTAWDNGYKGQGMVVAVIDSGADTNHKDFSKAPESPAISKEDADKKISELGYGKYASEKFPFVYNYASRDNNWVKDDGPDASEHGQHVAGIIGADGQPNGNERYAVGVAPETQLMMMRVFNDQFADENTDDIAQAIYDAVKLGANVIQMSLGQGVAAANLNDVEQKAVEYATQHGVFVSISASNNGNSASVTGEEVPYKPGGADGNFEPFSSSTVANPGASRNAMTVAAENSVVGAGDDMADFSSWGPLQDFTLKPDVSAPGVSVTSTGNDNRYNTMSGTSMAGPFNAGVAALVMQRLKATTNLNGADLVQATKALIMNTAKPMTQQGYDTPVSPRRQGAGEIDAGAATESPVYVVAADGTSSVSLRKVGDSTQFALTFKNLSDKDQTYTFDDFGGGLTEVRDADTGTFHDVYLAGAHVYGNKTVTVKAGQSATYNFTLSLTGLKENQLVEGWLRFVGNDGQNQLVVPYLAYYGDMTSEDVFDKAANQEGTVYGGNYFVNEDNYPRGVADEDSLKALVNLEGNYNWQQVAKLYQDGKVAFSPNADGKSDLLKPYAFVKQNLKGLKVEVLDKSGKVVRVVADEQGLDKSYYENGVNKDVTLSVSMRNNPNTLAWDGKVYDDKAGEMVNAADGEYTYRYVATLYNDGVNKVQTADYPVVIDTTAPVLSNVKYDAATHTLSFDYKDTGSGFTDYSYAVVKVNDKTFGYKLNDGKNSKFLDAAKTSGTFKAVLGSDTLAALTAAKNALSVAVSDVADNTSTVTLLVNGNNDATTKVSVWNATNGLELDQSSPDYQAATSTYNLRGNATSDFYYNGALVQVDNSGNFVVPVSTSDTAVVFTSDAAGKNVVYKLNTATPKAVFAWQVNNTVKENFGIVLDTVVSNNKDDVVVQAAVTKGDNVEAYARDYFTGAVYKADVKDGLATFHVKVTNNSGRTVLLGWTEVVGPTFNDVQRTSANGVYLGVDTDTENPTPAPAFTSADQLGTNVVQEKADSATIGNPGDLPGHSLKDLTTRADANPDIHFDYLKDNDYNWVGAQAVKDGVYNPSTQVFTLTGKVDPNVKSLVVLGDSYNEDDPVNKVNLNSDGTFSFQFHTAPTSQRPVAYVYTKDDGSTTRGTMELILDTVLPTLSLNNVANLQLDSNGDYQVYTNNKDFSVSGEATDNLDGYRFFFNGDNDYREFHNSGVNFVAEAHQDGSTVTNPYPAYKFSKTFNLADTTGETTHVYTLSVVDLTGNTVTRKFYVHYQPASDTVKTVTTDKDGATKVLVDYNNNTLQVKDNTGNWVNATAGVEAAKNYRVVNEYGNVVLLLNVLADKEQDNNKVQVNEVTNNKVEQTVVTKTVTNNKVEQTVVTKTVSNKSVAKVGKKAAEPVKVLPQTGENNSKSTSVLGAVLASIAGFLGALGLRRVKKD</sequence>
<dbReference type="NCBIfam" id="TIGR01167">
    <property type="entry name" value="LPXTG_anchor"/>
    <property type="match status" value="1"/>
</dbReference>
<dbReference type="PROSITE" id="PS00138">
    <property type="entry name" value="SUBTILASE_SER"/>
    <property type="match status" value="1"/>
</dbReference>
<evidence type="ECO:0000256" key="10">
    <source>
        <dbReference type="PROSITE-ProRule" id="PRU01240"/>
    </source>
</evidence>
<dbReference type="PROSITE" id="PS50847">
    <property type="entry name" value="GRAM_POS_ANCHORING"/>
    <property type="match status" value="1"/>
</dbReference>
<dbReference type="GO" id="GO:0016020">
    <property type="term" value="C:membrane"/>
    <property type="evidence" value="ECO:0007669"/>
    <property type="project" value="InterPro"/>
</dbReference>
<evidence type="ECO:0000313" key="14">
    <source>
        <dbReference type="EMBL" id="AOO74465.1"/>
    </source>
</evidence>
<dbReference type="PRINTS" id="PR00723">
    <property type="entry name" value="SUBTILISIN"/>
</dbReference>
<dbReference type="RefSeq" id="WP_069469598.1">
    <property type="nucleotide sequence ID" value="NZ_CP017108.1"/>
</dbReference>
<dbReference type="Pfam" id="PF19258">
    <property type="entry name" value="KxYKxGKxW_sig"/>
    <property type="match status" value="1"/>
</dbReference>
<feature type="compositionally biased region" description="Polar residues" evidence="11">
    <location>
        <begin position="43"/>
        <end position="64"/>
    </location>
</feature>
<dbReference type="CDD" id="cd07475">
    <property type="entry name" value="Peptidases_S8_C5a_Peptidase"/>
    <property type="match status" value="1"/>
</dbReference>
<dbReference type="InterPro" id="IPR036852">
    <property type="entry name" value="Peptidase_S8/S53_dom_sf"/>
</dbReference>
<evidence type="ECO:0000313" key="15">
    <source>
        <dbReference type="Proteomes" id="UP000094723"/>
    </source>
</evidence>
<proteinExistence type="inferred from homology"/>
<keyword evidence="4 10" id="KW-0645">Protease</keyword>
<evidence type="ECO:0000256" key="4">
    <source>
        <dbReference type="ARBA" id="ARBA00022670"/>
    </source>
</evidence>
<dbReference type="GO" id="GO:0004252">
    <property type="term" value="F:serine-type endopeptidase activity"/>
    <property type="evidence" value="ECO:0007669"/>
    <property type="project" value="UniProtKB-UniRule"/>
</dbReference>
<dbReference type="PANTHER" id="PTHR43806">
    <property type="entry name" value="PEPTIDASE S8"/>
    <property type="match status" value="1"/>
</dbReference>
<dbReference type="InterPro" id="IPR019931">
    <property type="entry name" value="LPXTG_anchor"/>
</dbReference>
<keyword evidence="5" id="KW-0732">Signal</keyword>
<comment type="similarity">
    <text evidence="1 10">Belongs to the peptidase S8 family.</text>
</comment>
<accession>A0A1D7TU17</accession>
<evidence type="ECO:0000259" key="13">
    <source>
        <dbReference type="PROSITE" id="PS50847"/>
    </source>
</evidence>
<feature type="compositionally biased region" description="Low complexity" evidence="11">
    <location>
        <begin position="105"/>
        <end position="126"/>
    </location>
</feature>
<dbReference type="PANTHER" id="PTHR43806:SF11">
    <property type="entry name" value="CEREVISIN-RELATED"/>
    <property type="match status" value="1"/>
</dbReference>
<dbReference type="InterPro" id="IPR023828">
    <property type="entry name" value="Peptidase_S8_Ser-AS"/>
</dbReference>
<gene>
    <name evidence="14" type="ORF">BHF65_09335</name>
</gene>
<feature type="region of interest" description="Disordered" evidence="11">
    <location>
        <begin position="43"/>
        <end position="86"/>
    </location>
</feature>
<dbReference type="InterPro" id="IPR010435">
    <property type="entry name" value="C5a/SBT2-like_Fn3"/>
</dbReference>
<dbReference type="PROSITE" id="PS51892">
    <property type="entry name" value="SUBTILASE"/>
    <property type="match status" value="1"/>
</dbReference>
<dbReference type="InterPro" id="IPR015500">
    <property type="entry name" value="Peptidase_S8_subtilisin-rel"/>
</dbReference>
<keyword evidence="2" id="KW-0134">Cell wall</keyword>
<evidence type="ECO:0000256" key="8">
    <source>
        <dbReference type="ARBA" id="ARBA00023088"/>
    </source>
</evidence>
<evidence type="ECO:0000256" key="2">
    <source>
        <dbReference type="ARBA" id="ARBA00022512"/>
    </source>
</evidence>
<keyword evidence="12" id="KW-0472">Membrane</keyword>
<reference evidence="14 15" key="1">
    <citation type="submission" date="2016-09" db="EMBL/GenBank/DDBJ databases">
        <title>Complete Genome Sequence of Lactobacillus salivarius Jin.</title>
        <authorList>
            <person name="Jin N."/>
            <person name="Li C."/>
            <person name="Wang M."/>
            <person name="Ren D."/>
            <person name="Di Y."/>
            <person name="Pan R."/>
            <person name="Du S."/>
            <person name="Lu H."/>
            <person name="Li X."/>
            <person name="Tian M."/>
        </authorList>
    </citation>
    <scope>NUCLEOTIDE SEQUENCE [LARGE SCALE GENOMIC DNA]</scope>
    <source>
        <strain evidence="14 15">CICC 23174</strain>
        <plasmid evidence="15">pls_1 sequence</plasmid>
    </source>
</reference>
<geneLocation type="plasmid" evidence="15">
    <name>pls_1 sequence</name>
</geneLocation>
<dbReference type="InterPro" id="IPR050131">
    <property type="entry name" value="Peptidase_S8_subtilisin-like"/>
</dbReference>
<dbReference type="Pfam" id="PF00082">
    <property type="entry name" value="Peptidase_S8"/>
    <property type="match status" value="1"/>
</dbReference>
<evidence type="ECO:0000256" key="6">
    <source>
        <dbReference type="ARBA" id="ARBA00022801"/>
    </source>
</evidence>
<dbReference type="Pfam" id="PF00746">
    <property type="entry name" value="Gram_pos_anchor"/>
    <property type="match status" value="1"/>
</dbReference>
<keyword evidence="8" id="KW-0572">Peptidoglycan-anchor</keyword>
<protein>
    <submittedName>
        <fullName evidence="14">Peptidase S8</fullName>
    </submittedName>
</protein>
<feature type="active site" description="Charge relay system" evidence="9 10">
    <location>
        <position position="159"/>
    </location>
</feature>
<feature type="transmembrane region" description="Helical" evidence="12">
    <location>
        <begin position="20"/>
        <end position="39"/>
    </location>
</feature>
<dbReference type="Gene3D" id="3.40.50.200">
    <property type="entry name" value="Peptidase S8/S53 domain"/>
    <property type="match status" value="1"/>
</dbReference>
<evidence type="ECO:0000256" key="9">
    <source>
        <dbReference type="PIRSR" id="PIRSR615500-1"/>
    </source>
</evidence>
<keyword evidence="12" id="KW-1133">Transmembrane helix</keyword>
<evidence type="ECO:0000256" key="12">
    <source>
        <dbReference type="SAM" id="Phobius"/>
    </source>
</evidence>
<feature type="compositionally biased region" description="Low complexity" evidence="11">
    <location>
        <begin position="65"/>
        <end position="86"/>
    </location>
</feature>
<dbReference type="Proteomes" id="UP000094723">
    <property type="component" value="Plasmid pLS_1"/>
</dbReference>
<evidence type="ECO:0000256" key="1">
    <source>
        <dbReference type="ARBA" id="ARBA00011073"/>
    </source>
</evidence>
<dbReference type="InterPro" id="IPR000209">
    <property type="entry name" value="Peptidase_S8/S53_dom"/>
</dbReference>
<dbReference type="Gene3D" id="2.60.40.1710">
    <property type="entry name" value="Subtilisin-like superfamily"/>
    <property type="match status" value="1"/>
</dbReference>
<dbReference type="Pfam" id="PF06280">
    <property type="entry name" value="fn3_5"/>
    <property type="match status" value="1"/>
</dbReference>
<evidence type="ECO:0000256" key="7">
    <source>
        <dbReference type="ARBA" id="ARBA00022825"/>
    </source>
</evidence>
<dbReference type="InterPro" id="IPR034216">
    <property type="entry name" value="C5a_Peptidase"/>
</dbReference>
<feature type="active site" description="Charge relay system" evidence="9 10">
    <location>
        <position position="421"/>
    </location>
</feature>
<dbReference type="GO" id="GO:0006508">
    <property type="term" value="P:proteolysis"/>
    <property type="evidence" value="ECO:0007669"/>
    <property type="project" value="UniProtKB-KW"/>
</dbReference>
<keyword evidence="6 10" id="KW-0378">Hydrolase</keyword>
<feature type="active site" description="Charge relay system" evidence="9 10">
    <location>
        <position position="224"/>
    </location>
</feature>
<keyword evidence="7 10" id="KW-0720">Serine protease</keyword>
<dbReference type="SUPFAM" id="SSF52743">
    <property type="entry name" value="Subtilisin-like"/>
    <property type="match status" value="1"/>
</dbReference>
<evidence type="ECO:0000256" key="5">
    <source>
        <dbReference type="ARBA" id="ARBA00022729"/>
    </source>
</evidence>
<evidence type="ECO:0000256" key="3">
    <source>
        <dbReference type="ARBA" id="ARBA00022525"/>
    </source>
</evidence>
<organism evidence="14 15">
    <name type="scientific">Ligilactobacillus salivarius</name>
    <dbReference type="NCBI Taxonomy" id="1624"/>
    <lineage>
        <taxon>Bacteria</taxon>
        <taxon>Bacillati</taxon>
        <taxon>Bacillota</taxon>
        <taxon>Bacilli</taxon>
        <taxon>Lactobacillales</taxon>
        <taxon>Lactobacillaceae</taxon>
        <taxon>Ligilactobacillus</taxon>
    </lineage>
</organism>
<dbReference type="InterPro" id="IPR022263">
    <property type="entry name" value="KxYKxGKxW"/>
</dbReference>
<evidence type="ECO:0000256" key="11">
    <source>
        <dbReference type="SAM" id="MobiDB-lite"/>
    </source>
</evidence>
<dbReference type="NCBIfam" id="TIGR03715">
    <property type="entry name" value="KxYKxGKxW"/>
    <property type="match status" value="1"/>
</dbReference>
<dbReference type="EMBL" id="CP017108">
    <property type="protein sequence ID" value="AOO74465.1"/>
    <property type="molecule type" value="Genomic_DNA"/>
</dbReference>
<feature type="domain" description="Gram-positive cocci surface proteins LPxTG" evidence="13">
    <location>
        <begin position="1508"/>
        <end position="1544"/>
    </location>
</feature>
<keyword evidence="14" id="KW-0614">Plasmid</keyword>